<protein>
    <recommendedName>
        <fullName evidence="2">NAD(+) diphosphatase</fullName>
        <ecNumber evidence="2">3.6.1.22</ecNumber>
    </recommendedName>
</protein>
<evidence type="ECO:0000256" key="6">
    <source>
        <dbReference type="ARBA" id="ARBA00023027"/>
    </source>
</evidence>
<keyword evidence="3" id="KW-0479">Metal-binding</keyword>
<comment type="catalytic activity">
    <reaction evidence="8">
        <text>NAD(+) + H2O = beta-nicotinamide D-ribonucleotide + AMP + 2 H(+)</text>
        <dbReference type="Rhea" id="RHEA:11800"/>
        <dbReference type="ChEBI" id="CHEBI:14649"/>
        <dbReference type="ChEBI" id="CHEBI:15377"/>
        <dbReference type="ChEBI" id="CHEBI:15378"/>
        <dbReference type="ChEBI" id="CHEBI:57540"/>
        <dbReference type="ChEBI" id="CHEBI:456215"/>
        <dbReference type="EC" id="3.6.1.22"/>
    </reaction>
    <physiologicalReaction direction="left-to-right" evidence="8">
        <dbReference type="Rhea" id="RHEA:11801"/>
    </physiologicalReaction>
</comment>
<comment type="catalytic activity">
    <reaction evidence="7">
        <text>NADPH + H2O = reduced beta-nicotinamide D-ribonucleotide + adenosine 2',5'-bisphosphate + 2 H(+)</text>
        <dbReference type="Rhea" id="RHEA:60820"/>
        <dbReference type="ChEBI" id="CHEBI:15377"/>
        <dbReference type="ChEBI" id="CHEBI:15378"/>
        <dbReference type="ChEBI" id="CHEBI:57783"/>
        <dbReference type="ChEBI" id="CHEBI:90832"/>
        <dbReference type="ChEBI" id="CHEBI:194156"/>
    </reaction>
    <physiologicalReaction direction="left-to-right" evidence="7">
        <dbReference type="Rhea" id="RHEA:60821"/>
    </physiologicalReaction>
</comment>
<dbReference type="Pfam" id="PF09296">
    <property type="entry name" value="NUDIX-like"/>
    <property type="match status" value="1"/>
</dbReference>
<dbReference type="EC" id="3.6.1.22" evidence="2"/>
<keyword evidence="6" id="KW-0520">NAD</keyword>
<dbReference type="InterPro" id="IPR049734">
    <property type="entry name" value="NudC-like_C"/>
</dbReference>
<keyword evidence="4" id="KW-0378">Hydrolase</keyword>
<evidence type="ECO:0000313" key="11">
    <source>
        <dbReference type="Ensembl" id="ENSSPUP00000003417.1"/>
    </source>
</evidence>
<dbReference type="GO" id="GO:0035529">
    <property type="term" value="F:NADH pyrophosphatase activity"/>
    <property type="evidence" value="ECO:0007669"/>
    <property type="project" value="Ensembl"/>
</dbReference>
<evidence type="ECO:0000256" key="2">
    <source>
        <dbReference type="ARBA" id="ARBA00012381"/>
    </source>
</evidence>
<evidence type="ECO:0000313" key="12">
    <source>
        <dbReference type="Proteomes" id="UP000694392"/>
    </source>
</evidence>
<dbReference type="GO" id="GO:0046872">
    <property type="term" value="F:metal ion binding"/>
    <property type="evidence" value="ECO:0007669"/>
    <property type="project" value="UniProtKB-KW"/>
</dbReference>
<dbReference type="Proteomes" id="UP000694392">
    <property type="component" value="Unplaced"/>
</dbReference>
<dbReference type="Pfam" id="PF00293">
    <property type="entry name" value="NUDIX"/>
    <property type="match status" value="1"/>
</dbReference>
<evidence type="ECO:0000256" key="4">
    <source>
        <dbReference type="ARBA" id="ARBA00022801"/>
    </source>
</evidence>
<dbReference type="InterPro" id="IPR015376">
    <property type="entry name" value="Znr_NADH_PPase"/>
</dbReference>
<evidence type="ECO:0000256" key="1">
    <source>
        <dbReference type="ARBA" id="ARBA00001946"/>
    </source>
</evidence>
<dbReference type="InterPro" id="IPR015375">
    <property type="entry name" value="NADH_PPase-like_N"/>
</dbReference>
<comment type="catalytic activity">
    <reaction evidence="9">
        <text>NADH + H2O = reduced beta-nicotinamide D-ribonucleotide + AMP + 2 H(+)</text>
        <dbReference type="Rhea" id="RHEA:48868"/>
        <dbReference type="ChEBI" id="CHEBI:15377"/>
        <dbReference type="ChEBI" id="CHEBI:15378"/>
        <dbReference type="ChEBI" id="CHEBI:57945"/>
        <dbReference type="ChEBI" id="CHEBI:90832"/>
        <dbReference type="ChEBI" id="CHEBI:456215"/>
        <dbReference type="EC" id="3.6.1.22"/>
    </reaction>
    <physiologicalReaction direction="left-to-right" evidence="9">
        <dbReference type="Rhea" id="RHEA:48869"/>
    </physiologicalReaction>
</comment>
<dbReference type="Gene3D" id="3.90.79.20">
    <property type="match status" value="1"/>
</dbReference>
<dbReference type="PROSITE" id="PS51462">
    <property type="entry name" value="NUDIX"/>
    <property type="match status" value="1"/>
</dbReference>
<comment type="cofactor">
    <cofactor evidence="1">
        <name>Mg(2+)</name>
        <dbReference type="ChEBI" id="CHEBI:18420"/>
    </cofactor>
</comment>
<accession>A0A8D0GDG3</accession>
<evidence type="ECO:0000256" key="3">
    <source>
        <dbReference type="ARBA" id="ARBA00022723"/>
    </source>
</evidence>
<sequence length="333" mass="38173">MALVYQTIHRRASSLCCRLHSTYVAKMRYMFELKENDDICRQAQNSGTFYLFHNFSPFLQKIRVFSSFFFWCPEIKKILEKFRQNEQRIEDSVLIGCSGDCLAYFALDLGSMERSVLESGLEGSFTELQQAFFQLDEKDTHLLSSAQALLRWHDNHQYCSKTGQPTKKNLAGSKRVCHSSGIIYYPQMSPVVITLLSDGNRCLLVRQASFPRGMYSALAGFCDVGETLEETVRREVAEEVGLEVDSLWYSASQHWPFPNSTLMIACHAMVQPQETELEAARWFSLDEVVEALRRDPRSSKQEDGTFSVCLPPKQAIAHQLIQEWIKNQASRSM</sequence>
<reference evidence="11" key="1">
    <citation type="submission" date="2025-08" db="UniProtKB">
        <authorList>
            <consortium name="Ensembl"/>
        </authorList>
    </citation>
    <scope>IDENTIFICATION</scope>
</reference>
<dbReference type="Ensembl" id="ENSSPUT00000003628.1">
    <property type="protein sequence ID" value="ENSSPUP00000003417.1"/>
    <property type="gene ID" value="ENSSPUG00000002563.1"/>
</dbReference>
<dbReference type="PANTHER" id="PTHR11383:SF3">
    <property type="entry name" value="NAD(P)H PYROPHOSPHATASE NUDT13, MITOCHONDRIAL"/>
    <property type="match status" value="1"/>
</dbReference>
<gene>
    <name evidence="11" type="primary">NUDT13</name>
</gene>
<proteinExistence type="predicted"/>
<evidence type="ECO:0000256" key="5">
    <source>
        <dbReference type="ARBA" id="ARBA00022842"/>
    </source>
</evidence>
<dbReference type="NCBIfam" id="NF001299">
    <property type="entry name" value="PRK00241.1"/>
    <property type="match status" value="1"/>
</dbReference>
<evidence type="ECO:0000259" key="10">
    <source>
        <dbReference type="PROSITE" id="PS51462"/>
    </source>
</evidence>
<dbReference type="InterPro" id="IPR020084">
    <property type="entry name" value="NUDIX_hydrolase_CS"/>
</dbReference>
<evidence type="ECO:0000256" key="9">
    <source>
        <dbReference type="ARBA" id="ARBA00049264"/>
    </source>
</evidence>
<dbReference type="InterPro" id="IPR000086">
    <property type="entry name" value="NUDIX_hydrolase_dom"/>
</dbReference>
<feature type="domain" description="Nudix hydrolase" evidence="10">
    <location>
        <begin position="186"/>
        <end position="306"/>
    </location>
</feature>
<dbReference type="Gene3D" id="3.90.79.10">
    <property type="entry name" value="Nucleoside Triphosphate Pyrophosphohydrolase"/>
    <property type="match status" value="1"/>
</dbReference>
<organism evidence="11 12">
    <name type="scientific">Sphenodon punctatus</name>
    <name type="common">Tuatara</name>
    <name type="synonym">Hatteria punctata</name>
    <dbReference type="NCBI Taxonomy" id="8508"/>
    <lineage>
        <taxon>Eukaryota</taxon>
        <taxon>Metazoa</taxon>
        <taxon>Chordata</taxon>
        <taxon>Craniata</taxon>
        <taxon>Vertebrata</taxon>
        <taxon>Euteleostomi</taxon>
        <taxon>Lepidosauria</taxon>
        <taxon>Sphenodontia</taxon>
        <taxon>Sphenodontidae</taxon>
        <taxon>Sphenodon</taxon>
    </lineage>
</organism>
<keyword evidence="12" id="KW-1185">Reference proteome</keyword>
<dbReference type="Pfam" id="PF09297">
    <property type="entry name" value="Zn_ribbon_NUD"/>
    <property type="match status" value="1"/>
</dbReference>
<dbReference type="InterPro" id="IPR015797">
    <property type="entry name" value="NUDIX_hydrolase-like_dom_sf"/>
</dbReference>
<keyword evidence="5" id="KW-0460">Magnesium</keyword>
<dbReference type="PANTHER" id="PTHR11383">
    <property type="entry name" value="NUCLEOSIDE DIPHOSPHATE-LINKED MOIETY X MOTIF 13"/>
    <property type="match status" value="1"/>
</dbReference>
<reference evidence="11" key="2">
    <citation type="submission" date="2025-09" db="UniProtKB">
        <authorList>
            <consortium name="Ensembl"/>
        </authorList>
    </citation>
    <scope>IDENTIFICATION</scope>
</reference>
<dbReference type="PROSITE" id="PS00893">
    <property type="entry name" value="NUDIX_BOX"/>
    <property type="match status" value="1"/>
</dbReference>
<evidence type="ECO:0000256" key="7">
    <source>
        <dbReference type="ARBA" id="ARBA00047501"/>
    </source>
</evidence>
<dbReference type="GO" id="GO:0005739">
    <property type="term" value="C:mitochondrion"/>
    <property type="evidence" value="ECO:0007669"/>
    <property type="project" value="Ensembl"/>
</dbReference>
<dbReference type="GeneTree" id="ENSGT00940000158879"/>
<dbReference type="AlphaFoldDB" id="A0A8D0GDG3"/>
<dbReference type="CDD" id="cd03429">
    <property type="entry name" value="NUDIX_NADH_pyrophosphatase_Nudt13"/>
    <property type="match status" value="1"/>
</dbReference>
<evidence type="ECO:0000256" key="8">
    <source>
        <dbReference type="ARBA" id="ARBA00049196"/>
    </source>
</evidence>
<dbReference type="SUPFAM" id="SSF55811">
    <property type="entry name" value="Nudix"/>
    <property type="match status" value="1"/>
</dbReference>
<name>A0A8D0GDG3_SPHPU</name>